<evidence type="ECO:0000313" key="3">
    <source>
        <dbReference type="Proteomes" id="UP000255326"/>
    </source>
</evidence>
<dbReference type="OrthoDB" id="9790023at2"/>
<protein>
    <submittedName>
        <fullName evidence="2">Bacillithiol biosynthesis deacetylase BshB2</fullName>
    </submittedName>
</protein>
<dbReference type="SUPFAM" id="SSF102588">
    <property type="entry name" value="LmbE-like"/>
    <property type="match status" value="1"/>
</dbReference>
<dbReference type="InterPro" id="IPR003737">
    <property type="entry name" value="GlcNAc_PI_deacetylase-related"/>
</dbReference>
<dbReference type="GO" id="GO:0016811">
    <property type="term" value="F:hydrolase activity, acting on carbon-nitrogen (but not peptide) bonds, in linear amides"/>
    <property type="evidence" value="ECO:0007669"/>
    <property type="project" value="TreeGrafter"/>
</dbReference>
<sequence>MEKERQVLVVFPHPDDEAFGVSGTIATHIQNGTPVTYACLTLGQMGRNLGNPPFATRESLPKIRKRELQKAAEVMGIQDLRMMGLRDKTVEFEDDKKMTKMISDMIEELNPSLIITFYPDFSVHPDHEATARAVVRAVRQMPEKERTKLHCVAFSNGCEEILGAPDIRNDISHVLDIKLGAMKAHNSQTAWMLAEMEEKWNNKDPEVMNRFQFERFWSYQWDKDNVK</sequence>
<proteinExistence type="predicted"/>
<comment type="caution">
    <text evidence="2">The sequence shown here is derived from an EMBL/GenBank/DDBJ whole genome shotgun (WGS) entry which is preliminary data.</text>
</comment>
<dbReference type="RefSeq" id="WP_114745840.1">
    <property type="nucleotide sequence ID" value="NZ_QQAY01000006.1"/>
</dbReference>
<dbReference type="InterPro" id="IPR024078">
    <property type="entry name" value="LmbE-like_dom_sf"/>
</dbReference>
<evidence type="ECO:0000256" key="1">
    <source>
        <dbReference type="ARBA" id="ARBA00001947"/>
    </source>
</evidence>
<dbReference type="EMBL" id="QQAY01000006">
    <property type="protein sequence ID" value="RDI41957.1"/>
    <property type="molecule type" value="Genomic_DNA"/>
</dbReference>
<organism evidence="2 3">
    <name type="scientific">Falsibacillus pallidus</name>
    <dbReference type="NCBI Taxonomy" id="493781"/>
    <lineage>
        <taxon>Bacteria</taxon>
        <taxon>Bacillati</taxon>
        <taxon>Bacillota</taxon>
        <taxon>Bacilli</taxon>
        <taxon>Bacillales</taxon>
        <taxon>Bacillaceae</taxon>
        <taxon>Falsibacillus</taxon>
    </lineage>
</organism>
<dbReference type="Gene3D" id="3.40.50.10320">
    <property type="entry name" value="LmbE-like"/>
    <property type="match status" value="1"/>
</dbReference>
<dbReference type="PANTHER" id="PTHR12993:SF27">
    <property type="entry name" value="N-ACETYL-ALPHA-D-GLUCOSAMINYL L-MALATE DEACETYLASE 2-RELATED"/>
    <property type="match status" value="1"/>
</dbReference>
<reference evidence="2 3" key="1">
    <citation type="submission" date="2018-07" db="EMBL/GenBank/DDBJ databases">
        <title>Genomic Encyclopedia of Type Strains, Phase IV (KMG-IV): sequencing the most valuable type-strain genomes for metagenomic binning, comparative biology and taxonomic classification.</title>
        <authorList>
            <person name="Goeker M."/>
        </authorList>
    </citation>
    <scope>NUCLEOTIDE SEQUENCE [LARGE SCALE GENOMIC DNA]</scope>
    <source>
        <strain evidence="2 3">DSM 25281</strain>
    </source>
</reference>
<evidence type="ECO:0000313" key="2">
    <source>
        <dbReference type="EMBL" id="RDI41957.1"/>
    </source>
</evidence>
<dbReference type="InterPro" id="IPR023841">
    <property type="entry name" value="BshB2"/>
</dbReference>
<accession>A0A370GE49</accession>
<dbReference type="AlphaFoldDB" id="A0A370GE49"/>
<dbReference type="NCBIfam" id="TIGR04000">
    <property type="entry name" value="thiol_BshB2"/>
    <property type="match status" value="1"/>
</dbReference>
<comment type="cofactor">
    <cofactor evidence="1">
        <name>Zn(2+)</name>
        <dbReference type="ChEBI" id="CHEBI:29105"/>
    </cofactor>
</comment>
<gene>
    <name evidence="2" type="ORF">DFR59_106116</name>
</gene>
<name>A0A370GE49_9BACI</name>
<dbReference type="Proteomes" id="UP000255326">
    <property type="component" value="Unassembled WGS sequence"/>
</dbReference>
<dbReference type="PANTHER" id="PTHR12993">
    <property type="entry name" value="N-ACETYLGLUCOSAMINYL-PHOSPHATIDYLINOSITOL DE-N-ACETYLASE-RELATED"/>
    <property type="match status" value="1"/>
</dbReference>
<keyword evidence="3" id="KW-1185">Reference proteome</keyword>
<dbReference type="Pfam" id="PF02585">
    <property type="entry name" value="PIG-L"/>
    <property type="match status" value="1"/>
</dbReference>